<dbReference type="Pfam" id="PF00135">
    <property type="entry name" value="COesterase"/>
    <property type="match status" value="1"/>
</dbReference>
<organism evidence="2 3">
    <name type="scientific">Apiospora saccharicola</name>
    <dbReference type="NCBI Taxonomy" id="335842"/>
    <lineage>
        <taxon>Eukaryota</taxon>
        <taxon>Fungi</taxon>
        <taxon>Dikarya</taxon>
        <taxon>Ascomycota</taxon>
        <taxon>Pezizomycotina</taxon>
        <taxon>Sordariomycetes</taxon>
        <taxon>Xylariomycetidae</taxon>
        <taxon>Amphisphaeriales</taxon>
        <taxon>Apiosporaceae</taxon>
        <taxon>Apiospora</taxon>
    </lineage>
</organism>
<sequence length="372" mass="41695">MDKPKILNAGEISPERLDLYEEESVKILAEQWNEKVVQHALRGTQELLHRKLPEGPFGDGQIYFRKNHGQGHITSQNGRPQKPDWCAYQKKDGWGTKPCPNLLPGDIKPAKKWKSEWITSSDSTMRRKADLVLNQITKYMYLGGKRYGFILSEEELVAVRLSMFTRDTEALQELAQDDSAAAAHMIGSFQNLDDKSDEDFADAQRRQGRYLEYCGIPWDASGEDSFTVNLTLWWLTVLAMQDASIKSVGDYTPLSSLIRGQSPPYALPVAETEANHTQSSVGDHIIDCFAGGAGNAQSEDCLILTIWTEPNKAAVVQSKPVLIFFYDGSFANGNTCSPFYDGQSMADAEDVVVVMLNYQIDFFGFSPERQVR</sequence>
<evidence type="ECO:0000259" key="1">
    <source>
        <dbReference type="Pfam" id="PF00135"/>
    </source>
</evidence>
<dbReference type="InterPro" id="IPR029058">
    <property type="entry name" value="AB_hydrolase_fold"/>
</dbReference>
<keyword evidence="3" id="KW-1185">Reference proteome</keyword>
<gene>
    <name evidence="2" type="ORF">PG996_004603</name>
</gene>
<accession>A0ABR1W4K3</accession>
<proteinExistence type="predicted"/>
<dbReference type="InterPro" id="IPR002018">
    <property type="entry name" value="CarbesteraseB"/>
</dbReference>
<evidence type="ECO:0000313" key="3">
    <source>
        <dbReference type="Proteomes" id="UP001446871"/>
    </source>
</evidence>
<dbReference type="SUPFAM" id="SSF53474">
    <property type="entry name" value="alpha/beta-Hydrolases"/>
    <property type="match status" value="1"/>
</dbReference>
<evidence type="ECO:0000313" key="2">
    <source>
        <dbReference type="EMBL" id="KAK8078433.1"/>
    </source>
</evidence>
<reference evidence="2 3" key="1">
    <citation type="submission" date="2023-01" db="EMBL/GenBank/DDBJ databases">
        <title>Analysis of 21 Apiospora genomes using comparative genomics revels a genus with tremendous synthesis potential of carbohydrate active enzymes and secondary metabolites.</title>
        <authorList>
            <person name="Sorensen T."/>
        </authorList>
    </citation>
    <scope>NUCLEOTIDE SEQUENCE [LARGE SCALE GENOMIC DNA]</scope>
    <source>
        <strain evidence="2 3">CBS 83171</strain>
    </source>
</reference>
<name>A0ABR1W4K3_9PEZI</name>
<feature type="domain" description="Carboxylesterase type B" evidence="1">
    <location>
        <begin position="290"/>
        <end position="365"/>
    </location>
</feature>
<comment type="caution">
    <text evidence="2">The sequence shown here is derived from an EMBL/GenBank/DDBJ whole genome shotgun (WGS) entry which is preliminary data.</text>
</comment>
<dbReference type="Proteomes" id="UP001446871">
    <property type="component" value="Unassembled WGS sequence"/>
</dbReference>
<dbReference type="Gene3D" id="3.40.50.1820">
    <property type="entry name" value="alpha/beta hydrolase"/>
    <property type="match status" value="1"/>
</dbReference>
<dbReference type="PANTHER" id="PTHR45237">
    <property type="entry name" value="POSSIBLE PARA-NITROBENZYL ESTERASE"/>
    <property type="match status" value="1"/>
</dbReference>
<dbReference type="PANTHER" id="PTHR45237:SF2">
    <property type="entry name" value="POSSIBLE PARA-NITROBENZYL ESTERASE"/>
    <property type="match status" value="1"/>
</dbReference>
<protein>
    <recommendedName>
        <fullName evidence="1">Carboxylesterase type B domain-containing protein</fullName>
    </recommendedName>
</protein>
<dbReference type="EMBL" id="JAQQWM010000002">
    <property type="protein sequence ID" value="KAK8078433.1"/>
    <property type="molecule type" value="Genomic_DNA"/>
</dbReference>